<dbReference type="Pfam" id="PF02974">
    <property type="entry name" value="Inh"/>
    <property type="match status" value="1"/>
</dbReference>
<feature type="compositionally biased region" description="Pro residues" evidence="8">
    <location>
        <begin position="48"/>
        <end position="58"/>
    </location>
</feature>
<dbReference type="InterPro" id="IPR021140">
    <property type="entry name" value="Inh/Omp19"/>
</dbReference>
<evidence type="ECO:0000256" key="7">
    <source>
        <dbReference type="ARBA" id="ARBA00023288"/>
    </source>
</evidence>
<name>A0A7V7PM54_9HYPH</name>
<sequence>MKHIPTTGAALVALAALAACQSAQPAADYGRPAPIAAAPSGVVQSSQLPPPPPPPPPVEQAAVPPAPAVDTAAAAGGTPQTSAPTQTASAEPLKREGLVGAWKVSTGGGSCQIFMALTKWTGGYRAASRGCPGQVADVSAWDVSGGQVVLKDSGGTTVANLSSSGGTRYDGSTSGGQQISLYR</sequence>
<dbReference type="PIRSF" id="PIRSF034005">
    <property type="entry name" value="OM_lipoprot_Omp19_bac"/>
    <property type="match status" value="1"/>
</dbReference>
<dbReference type="GO" id="GO:0004866">
    <property type="term" value="F:endopeptidase inhibitor activity"/>
    <property type="evidence" value="ECO:0007669"/>
    <property type="project" value="InterPro"/>
</dbReference>
<dbReference type="InterPro" id="IPR010571">
    <property type="entry name" value="OM_lipoprot_Omp19_bac"/>
</dbReference>
<feature type="region of interest" description="Disordered" evidence="8">
    <location>
        <begin position="160"/>
        <end position="183"/>
    </location>
</feature>
<comment type="subcellular location">
    <subcellularLocation>
        <location evidence="1">Cell outer membrane</location>
        <topology evidence="1">Lipid-anchor</topology>
    </subcellularLocation>
</comment>
<dbReference type="SUPFAM" id="SSF50882">
    <property type="entry name" value="beta-Barrel protease inhibitors"/>
    <property type="match status" value="1"/>
</dbReference>
<feature type="region of interest" description="Disordered" evidence="8">
    <location>
        <begin position="37"/>
        <end position="94"/>
    </location>
</feature>
<organism evidence="11 12">
    <name type="scientific">Plantimonas leprariae</name>
    <dbReference type="NCBI Taxonomy" id="2615207"/>
    <lineage>
        <taxon>Bacteria</taxon>
        <taxon>Pseudomonadati</taxon>
        <taxon>Pseudomonadota</taxon>
        <taxon>Alphaproteobacteria</taxon>
        <taxon>Hyphomicrobiales</taxon>
        <taxon>Aurantimonadaceae</taxon>
        <taxon>Plantimonas</taxon>
    </lineage>
</organism>
<keyword evidence="6" id="KW-0998">Cell outer membrane</keyword>
<dbReference type="Proteomes" id="UP000432089">
    <property type="component" value="Unassembled WGS sequence"/>
</dbReference>
<evidence type="ECO:0000313" key="11">
    <source>
        <dbReference type="EMBL" id="KAB0677586.1"/>
    </source>
</evidence>
<keyword evidence="7" id="KW-0449">Lipoprotein</keyword>
<dbReference type="RefSeq" id="WP_150972120.1">
    <property type="nucleotide sequence ID" value="NZ_VZDO01000016.1"/>
</dbReference>
<evidence type="ECO:0000256" key="1">
    <source>
        <dbReference type="ARBA" id="ARBA00004459"/>
    </source>
</evidence>
<evidence type="ECO:0000256" key="9">
    <source>
        <dbReference type="SAM" id="SignalP"/>
    </source>
</evidence>
<evidence type="ECO:0000256" key="3">
    <source>
        <dbReference type="ARBA" id="ARBA00022729"/>
    </source>
</evidence>
<evidence type="ECO:0000256" key="8">
    <source>
        <dbReference type="SAM" id="MobiDB-lite"/>
    </source>
</evidence>
<evidence type="ECO:0000313" key="12">
    <source>
        <dbReference type="Proteomes" id="UP000432089"/>
    </source>
</evidence>
<evidence type="ECO:0000256" key="4">
    <source>
        <dbReference type="ARBA" id="ARBA00023136"/>
    </source>
</evidence>
<evidence type="ECO:0000256" key="5">
    <source>
        <dbReference type="ARBA" id="ARBA00023139"/>
    </source>
</evidence>
<feature type="compositionally biased region" description="Low complexity" evidence="8">
    <location>
        <begin position="59"/>
        <end position="75"/>
    </location>
</feature>
<dbReference type="InterPro" id="IPR016085">
    <property type="entry name" value="Protease_inh_B-barrel_dom"/>
</dbReference>
<keyword evidence="4" id="KW-0472">Membrane</keyword>
<dbReference type="AlphaFoldDB" id="A0A7V7PM54"/>
<evidence type="ECO:0000259" key="10">
    <source>
        <dbReference type="Pfam" id="PF02974"/>
    </source>
</evidence>
<keyword evidence="5" id="KW-0564">Palmitate</keyword>
<feature type="compositionally biased region" description="Polar residues" evidence="8">
    <location>
        <begin position="78"/>
        <end position="89"/>
    </location>
</feature>
<evidence type="ECO:0000256" key="2">
    <source>
        <dbReference type="ARBA" id="ARBA00007138"/>
    </source>
</evidence>
<proteinExistence type="inferred from homology"/>
<feature type="domain" description="Alkaline proteinase inhibitor/ Outer membrane lipoprotein Omp19" evidence="10">
    <location>
        <begin position="94"/>
        <end position="183"/>
    </location>
</feature>
<keyword evidence="12" id="KW-1185">Reference proteome</keyword>
<feature type="signal peptide" evidence="9">
    <location>
        <begin position="1"/>
        <end position="18"/>
    </location>
</feature>
<comment type="caution">
    <text evidence="11">The sequence shown here is derived from an EMBL/GenBank/DDBJ whole genome shotgun (WGS) entry which is preliminary data.</text>
</comment>
<feature type="chain" id="PRO_5030776647" description="Alkaline proteinase inhibitor/ Outer membrane lipoprotein Omp19 domain-containing protein" evidence="9">
    <location>
        <begin position="19"/>
        <end position="183"/>
    </location>
</feature>
<dbReference type="PROSITE" id="PS51257">
    <property type="entry name" value="PROKAR_LIPOPROTEIN"/>
    <property type="match status" value="1"/>
</dbReference>
<protein>
    <recommendedName>
        <fullName evidence="10">Alkaline proteinase inhibitor/ Outer membrane lipoprotein Omp19 domain-containing protein</fullName>
    </recommendedName>
</protein>
<accession>A0A7V7PM54</accession>
<evidence type="ECO:0000256" key="6">
    <source>
        <dbReference type="ARBA" id="ARBA00023237"/>
    </source>
</evidence>
<dbReference type="Gene3D" id="2.40.128.10">
    <property type="match status" value="1"/>
</dbReference>
<comment type="similarity">
    <text evidence="2">Belongs to the rhizobiaceae omp19 lipoprotein family.</text>
</comment>
<gene>
    <name evidence="11" type="ORF">F6X38_18110</name>
</gene>
<keyword evidence="3 9" id="KW-0732">Signal</keyword>
<reference evidence="11 12" key="1">
    <citation type="submission" date="2019-09" db="EMBL/GenBank/DDBJ databases">
        <title>YIM 132180 draft genome.</title>
        <authorList>
            <person name="Zhang K."/>
        </authorList>
    </citation>
    <scope>NUCLEOTIDE SEQUENCE [LARGE SCALE GENOMIC DNA]</scope>
    <source>
        <strain evidence="11 12">YIM 132180</strain>
    </source>
</reference>
<dbReference type="GO" id="GO:0009279">
    <property type="term" value="C:cell outer membrane"/>
    <property type="evidence" value="ECO:0007669"/>
    <property type="project" value="UniProtKB-SubCell"/>
</dbReference>
<dbReference type="EMBL" id="VZDO01000016">
    <property type="protein sequence ID" value="KAB0677586.1"/>
    <property type="molecule type" value="Genomic_DNA"/>
</dbReference>